<evidence type="ECO:0000256" key="5">
    <source>
        <dbReference type="ARBA" id="ARBA00022842"/>
    </source>
</evidence>
<evidence type="ECO:0000256" key="8">
    <source>
        <dbReference type="PIRSR" id="PIRSR031051-3"/>
    </source>
</evidence>
<dbReference type="NCBIfam" id="TIGR01488">
    <property type="entry name" value="HAD-SF-IB"/>
    <property type="match status" value="1"/>
</dbReference>
<feature type="active site" description="Nucleophile" evidence="6">
    <location>
        <position position="52"/>
    </location>
</feature>
<name>A0AAD7T4P3_9TELE</name>
<evidence type="ECO:0000256" key="3">
    <source>
        <dbReference type="ARBA" id="ARBA00022723"/>
    </source>
</evidence>
<organism evidence="9 10">
    <name type="scientific">Aldrovandia affinis</name>
    <dbReference type="NCBI Taxonomy" id="143900"/>
    <lineage>
        <taxon>Eukaryota</taxon>
        <taxon>Metazoa</taxon>
        <taxon>Chordata</taxon>
        <taxon>Craniata</taxon>
        <taxon>Vertebrata</taxon>
        <taxon>Euteleostomi</taxon>
        <taxon>Actinopterygii</taxon>
        <taxon>Neopterygii</taxon>
        <taxon>Teleostei</taxon>
        <taxon>Notacanthiformes</taxon>
        <taxon>Halosauridae</taxon>
        <taxon>Aldrovandia</taxon>
    </lineage>
</organism>
<keyword evidence="3 8" id="KW-0479">Metal-binding</keyword>
<gene>
    <name evidence="9" type="ORF">AAFF_G00052090</name>
</gene>
<dbReference type="GO" id="GO:0016791">
    <property type="term" value="F:phosphatase activity"/>
    <property type="evidence" value="ECO:0007669"/>
    <property type="project" value="InterPro"/>
</dbReference>
<evidence type="ECO:0000256" key="1">
    <source>
        <dbReference type="ARBA" id="ARBA00001946"/>
    </source>
</evidence>
<dbReference type="InterPro" id="IPR036412">
    <property type="entry name" value="HAD-like_sf"/>
</dbReference>
<evidence type="ECO:0000256" key="2">
    <source>
        <dbReference type="ARBA" id="ARBA00008541"/>
    </source>
</evidence>
<keyword evidence="10" id="KW-1185">Reference proteome</keyword>
<dbReference type="EMBL" id="JAINUG010000013">
    <property type="protein sequence ID" value="KAJ8414339.1"/>
    <property type="molecule type" value="Genomic_DNA"/>
</dbReference>
<feature type="binding site" evidence="8">
    <location>
        <position position="193"/>
    </location>
    <ligand>
        <name>Mg(2+)</name>
        <dbReference type="ChEBI" id="CHEBI:18420"/>
    </ligand>
</feature>
<dbReference type="GO" id="GO:0046872">
    <property type="term" value="F:metal ion binding"/>
    <property type="evidence" value="ECO:0007669"/>
    <property type="project" value="UniProtKB-KW"/>
</dbReference>
<comment type="caution">
    <text evidence="9">The sequence shown here is derived from an EMBL/GenBank/DDBJ whole genome shotgun (WGS) entry which is preliminary data.</text>
</comment>
<feature type="binding site" evidence="8">
    <location>
        <position position="52"/>
    </location>
    <ligand>
        <name>Mg(2+)</name>
        <dbReference type="ChEBI" id="CHEBI:18420"/>
    </ligand>
</feature>
<comment type="similarity">
    <text evidence="2">Belongs to the HAD-like hydrolase superfamily. PHOSPHO family.</text>
</comment>
<evidence type="ECO:0000256" key="7">
    <source>
        <dbReference type="PIRSR" id="PIRSR031051-2"/>
    </source>
</evidence>
<dbReference type="SUPFAM" id="SSF56784">
    <property type="entry name" value="HAD-like"/>
    <property type="match status" value="1"/>
</dbReference>
<evidence type="ECO:0000313" key="10">
    <source>
        <dbReference type="Proteomes" id="UP001221898"/>
    </source>
</evidence>
<comment type="cofactor">
    <cofactor evidence="1 8">
        <name>Mg(2+)</name>
        <dbReference type="ChEBI" id="CHEBI:18420"/>
    </cofactor>
</comment>
<dbReference type="InterPro" id="IPR016965">
    <property type="entry name" value="Pase_PHOSPHO-typ"/>
</dbReference>
<feature type="binding site" evidence="8">
    <location>
        <position position="54"/>
    </location>
    <ligand>
        <name>Mg(2+)</name>
        <dbReference type="ChEBI" id="CHEBI:18420"/>
    </ligand>
</feature>
<dbReference type="InterPro" id="IPR006384">
    <property type="entry name" value="HAD_hydro_PyrdxlP_Pase-like"/>
</dbReference>
<feature type="binding site" evidence="7">
    <location>
        <position position="63"/>
    </location>
    <ligand>
        <name>substrate</name>
    </ligand>
</feature>
<evidence type="ECO:0000313" key="9">
    <source>
        <dbReference type="EMBL" id="KAJ8414339.1"/>
    </source>
</evidence>
<dbReference type="Proteomes" id="UP001221898">
    <property type="component" value="Unassembled WGS sequence"/>
</dbReference>
<dbReference type="NCBIfam" id="TIGR01489">
    <property type="entry name" value="DKMTPPase-SF"/>
    <property type="match status" value="1"/>
</dbReference>
<dbReference type="PANTHER" id="PTHR20889:SF2">
    <property type="entry name" value="PHOSPHOETHANOLAMINE_PHOSPHOCHOLINE PHOSPHATASE"/>
    <property type="match status" value="1"/>
</dbReference>
<dbReference type="AlphaFoldDB" id="A0AAD7T4P3"/>
<protein>
    <recommendedName>
        <fullName evidence="11">Phosphatase phospho1</fullName>
    </recommendedName>
</protein>
<keyword evidence="5 8" id="KW-0460">Magnesium</keyword>
<dbReference type="Pfam" id="PF06888">
    <property type="entry name" value="Put_Phosphatase"/>
    <property type="match status" value="2"/>
</dbReference>
<dbReference type="PIRSF" id="PIRSF031051">
    <property type="entry name" value="PyrdxlP_Pase_PHOSPHO2"/>
    <property type="match status" value="1"/>
</dbReference>
<feature type="binding site" evidence="7">
    <location>
        <position position="112"/>
    </location>
    <ligand>
        <name>substrate</name>
    </ligand>
</feature>
<evidence type="ECO:0000256" key="6">
    <source>
        <dbReference type="PIRSR" id="PIRSR031051-1"/>
    </source>
</evidence>
<proteinExistence type="inferred from homology"/>
<evidence type="ECO:0008006" key="11">
    <source>
        <dbReference type="Google" id="ProtNLM"/>
    </source>
</evidence>
<dbReference type="Gene3D" id="3.40.50.1000">
    <property type="entry name" value="HAD superfamily/HAD-like"/>
    <property type="match status" value="1"/>
</dbReference>
<accession>A0AAD7T4P3</accession>
<keyword evidence="4" id="KW-0378">Hydrolase</keyword>
<feature type="active site" description="Proton donor" evidence="6">
    <location>
        <position position="54"/>
    </location>
</feature>
<dbReference type="PANTHER" id="PTHR20889">
    <property type="entry name" value="PHOSPHATASE, ORPHAN 1, 2"/>
    <property type="match status" value="1"/>
</dbReference>
<sequence>MIVEEPHNSSDAPHGPHRILTVQVLTVTGSPTAQQLASHLPATLLRFLIFFDFDETIVDENSDDAVVQAAPGRQLPGWLKDSYQPGHYNEHMQRVLTYMAEQGDFEAVLVSDANTYFIEAWLRRVGARQLFQKLFTNPAAFNGSGRLVLLPHHSHDCGRCPENMCKQVIVRDYMAQREKERGRPFQRVFYVGDGANDFCPLLILGPMDTVFPRRNYPIHKLIAEAQEARPTVFKPTVVPWASGEDVVDQLKRLAEER</sequence>
<evidence type="ECO:0000256" key="4">
    <source>
        <dbReference type="ARBA" id="ARBA00022801"/>
    </source>
</evidence>
<reference evidence="9" key="1">
    <citation type="journal article" date="2023" name="Science">
        <title>Genome structures resolve the early diversification of teleost fishes.</title>
        <authorList>
            <person name="Parey E."/>
            <person name="Louis A."/>
            <person name="Montfort J."/>
            <person name="Bouchez O."/>
            <person name="Roques C."/>
            <person name="Iampietro C."/>
            <person name="Lluch J."/>
            <person name="Castinel A."/>
            <person name="Donnadieu C."/>
            <person name="Desvignes T."/>
            <person name="Floi Bucao C."/>
            <person name="Jouanno E."/>
            <person name="Wen M."/>
            <person name="Mejri S."/>
            <person name="Dirks R."/>
            <person name="Jansen H."/>
            <person name="Henkel C."/>
            <person name="Chen W.J."/>
            <person name="Zahm M."/>
            <person name="Cabau C."/>
            <person name="Klopp C."/>
            <person name="Thompson A.W."/>
            <person name="Robinson-Rechavi M."/>
            <person name="Braasch I."/>
            <person name="Lecointre G."/>
            <person name="Bobe J."/>
            <person name="Postlethwait J.H."/>
            <person name="Berthelot C."/>
            <person name="Roest Crollius H."/>
            <person name="Guiguen Y."/>
        </authorList>
    </citation>
    <scope>NUCLEOTIDE SEQUENCE</scope>
    <source>
        <strain evidence="9">NC1722</strain>
    </source>
</reference>
<dbReference type="InterPro" id="IPR023214">
    <property type="entry name" value="HAD_sf"/>
</dbReference>